<sequence>MSIIIKYIFKLIWRLLVQGIGLVYILLKLLVIPGIIFDLLIIFLNFILFEKVNDFFFMSKIRKEIMQGMTLKKYKSILKNDYYKDRIALLYQIQNIDKYNIINDKNMEKINGKRIKCTTNEIIYNLVLKKIIKNSNIEKDKKSMVIQSQPIEKMTLINFKVLWKNLLNKRFWRFVYRKEKIAKYFFTVNRNTFRLS</sequence>
<name>A0A1S8KZT2_9CLOT</name>
<evidence type="ECO:0000313" key="1">
    <source>
        <dbReference type="EMBL" id="URZ11504.1"/>
    </source>
</evidence>
<dbReference type="STRING" id="84029.CROST_35730"/>
<evidence type="ECO:0000313" key="2">
    <source>
        <dbReference type="Proteomes" id="UP000190951"/>
    </source>
</evidence>
<dbReference type="AlphaFoldDB" id="A0A1S8KZT2"/>
<reference evidence="1 2" key="1">
    <citation type="submission" date="2022-04" db="EMBL/GenBank/DDBJ databases">
        <title>Genome sequence of C. roseum typestrain.</title>
        <authorList>
            <person name="Poehlein A."/>
            <person name="Schoch T."/>
            <person name="Duerre P."/>
            <person name="Daniel R."/>
        </authorList>
    </citation>
    <scope>NUCLEOTIDE SEQUENCE [LARGE SCALE GENOMIC DNA]</scope>
    <source>
        <strain evidence="1 2">DSM 7320</strain>
    </source>
</reference>
<dbReference type="EMBL" id="CP096983">
    <property type="protein sequence ID" value="URZ11504.1"/>
    <property type="molecule type" value="Genomic_DNA"/>
</dbReference>
<organism evidence="1 2">
    <name type="scientific">Clostridium felsineum</name>
    <dbReference type="NCBI Taxonomy" id="36839"/>
    <lineage>
        <taxon>Bacteria</taxon>
        <taxon>Bacillati</taxon>
        <taxon>Bacillota</taxon>
        <taxon>Clostridia</taxon>
        <taxon>Eubacteriales</taxon>
        <taxon>Clostridiaceae</taxon>
        <taxon>Clostridium</taxon>
    </lineage>
</organism>
<dbReference type="KEGG" id="crw:CROST_022210"/>
<keyword evidence="2" id="KW-1185">Reference proteome</keyword>
<gene>
    <name evidence="1" type="ORF">CROST_022210</name>
</gene>
<proteinExistence type="predicted"/>
<dbReference type="Proteomes" id="UP000190951">
    <property type="component" value="Chromosome"/>
</dbReference>
<protein>
    <submittedName>
        <fullName evidence="1">Uncharacterized protein</fullName>
    </submittedName>
</protein>
<accession>A0A1S8KZT2</accession>